<dbReference type="CDD" id="cd04480">
    <property type="entry name" value="RPA1_DBD_A_like"/>
    <property type="match status" value="1"/>
</dbReference>
<dbReference type="InterPro" id="IPR012340">
    <property type="entry name" value="NA-bd_OB-fold"/>
</dbReference>
<dbReference type="AlphaFoldDB" id="A0MEJ1"/>
<dbReference type="EMBL" id="DQ652963">
    <property type="protein sequence ID" value="ABK28485.1"/>
    <property type="molecule type" value="mRNA"/>
</dbReference>
<dbReference type="PANTHER" id="PTHR47165:SF4">
    <property type="entry name" value="OS03G0429900 PROTEIN"/>
    <property type="match status" value="1"/>
</dbReference>
<accession>A0MEJ1</accession>
<dbReference type="SUPFAM" id="SSF50249">
    <property type="entry name" value="Nucleic acid-binding proteins"/>
    <property type="match status" value="2"/>
</dbReference>
<protein>
    <recommendedName>
        <fullName evidence="1">Replication protein A 70 kDa DNA-binding subunit B/D first OB fold domain-containing protein</fullName>
    </recommendedName>
</protein>
<feature type="domain" description="Replication protein A 70 kDa DNA-binding subunit B/D first OB fold" evidence="1">
    <location>
        <begin position="4"/>
        <end position="104"/>
    </location>
</feature>
<evidence type="ECO:0000313" key="2">
    <source>
        <dbReference type="EMBL" id="ABK28485.1"/>
    </source>
</evidence>
<reference evidence="2" key="1">
    <citation type="submission" date="2006-05" db="EMBL/GenBank/DDBJ databases">
        <title>Simultaneous high-throughput recombinational cloning of open reading frames in closed and open configurations.</title>
        <authorList>
            <person name="Underwood B.A."/>
            <person name="Vanderhaeghen R."/>
            <person name="Whitford R."/>
            <person name="Town C.D."/>
            <person name="Hilson P."/>
        </authorList>
    </citation>
    <scope>NUCLEOTIDE SEQUENCE</scope>
</reference>
<proteinExistence type="evidence at transcript level"/>
<evidence type="ECO:0000259" key="1">
    <source>
        <dbReference type="Pfam" id="PF02721"/>
    </source>
</evidence>
<feature type="non-terminal residue" evidence="2">
    <location>
        <position position="249"/>
    </location>
</feature>
<organism evidence="2">
    <name type="scientific">Arabidopsis thaliana</name>
    <name type="common">Mouse-ear cress</name>
    <dbReference type="NCBI Taxonomy" id="3702"/>
    <lineage>
        <taxon>Eukaryota</taxon>
        <taxon>Viridiplantae</taxon>
        <taxon>Streptophyta</taxon>
        <taxon>Embryophyta</taxon>
        <taxon>Tracheophyta</taxon>
        <taxon>Spermatophyta</taxon>
        <taxon>Magnoliopsida</taxon>
        <taxon>eudicotyledons</taxon>
        <taxon>Gunneridae</taxon>
        <taxon>Pentapetalae</taxon>
        <taxon>rosids</taxon>
        <taxon>malvids</taxon>
        <taxon>Brassicales</taxon>
        <taxon>Brassicaceae</taxon>
        <taxon>Camelineae</taxon>
        <taxon>Arabidopsis</taxon>
    </lineage>
</organism>
<dbReference type="ExpressionAtlas" id="A0MEJ1">
    <property type="expression patterns" value="baseline"/>
</dbReference>
<dbReference type="Pfam" id="PF02721">
    <property type="entry name" value="DUF223"/>
    <property type="match status" value="1"/>
</dbReference>
<dbReference type="Gene3D" id="2.40.50.140">
    <property type="entry name" value="Nucleic acid-binding proteins"/>
    <property type="match status" value="2"/>
</dbReference>
<sequence>MESFHPLSLLKSSIRGWCIRGRVVRTFLVSLVPSSKVMGLILADEHGMTIEATVGYKMSDHYKDFINEGEWVTITNFGVVENSGSVRATTHSFKIGFSVDTVVRLTSPVPAIPHYRLASFSSIIDDEIDKSVLVDLVGAIYDVGELINTRPKQNNVDDLTLTFKISDNENRVLKCLATKKEAHNYRRYGGGVIVVVLGWWKIDRYFDGPKNVRVCTAGPISTVFPDPDIPESNEIHEMLRDEGARNGGG</sequence>
<dbReference type="PANTHER" id="PTHR47165">
    <property type="entry name" value="OS03G0429900 PROTEIN"/>
    <property type="match status" value="1"/>
</dbReference>
<dbReference type="CDD" id="cd04481">
    <property type="entry name" value="RPA1_DBD_B_like"/>
    <property type="match status" value="1"/>
</dbReference>
<dbReference type="InterPro" id="IPR003871">
    <property type="entry name" value="RFA1B/D_OB_1st"/>
</dbReference>
<name>A0MEJ1_ARATH</name>